<dbReference type="EMBL" id="CADCVE010000022">
    <property type="protein sequence ID" value="CAA9446845.1"/>
    <property type="molecule type" value="Genomic_DNA"/>
</dbReference>
<protein>
    <submittedName>
        <fullName evidence="2">Uncharacterized protein</fullName>
    </submittedName>
</protein>
<sequence>MSTIPPKKEGLRLQHTALDCVGLIILASGVALAGIGIM</sequence>
<gene>
    <name evidence="2" type="ORF">AVDCRST_MAG28-953</name>
</gene>
<evidence type="ECO:0000313" key="2">
    <source>
        <dbReference type="EMBL" id="CAA9446845.1"/>
    </source>
</evidence>
<proteinExistence type="predicted"/>
<feature type="transmembrane region" description="Helical" evidence="1">
    <location>
        <begin position="16"/>
        <end position="37"/>
    </location>
</feature>
<keyword evidence="1" id="KW-0812">Transmembrane</keyword>
<dbReference type="AlphaFoldDB" id="A0A6J4QJV6"/>
<evidence type="ECO:0000256" key="1">
    <source>
        <dbReference type="SAM" id="Phobius"/>
    </source>
</evidence>
<keyword evidence="1" id="KW-1133">Transmembrane helix</keyword>
<reference evidence="2" key="1">
    <citation type="submission" date="2020-02" db="EMBL/GenBank/DDBJ databases">
        <authorList>
            <person name="Meier V. D."/>
        </authorList>
    </citation>
    <scope>NUCLEOTIDE SEQUENCE</scope>
    <source>
        <strain evidence="2">AVDCRST_MAG28</strain>
    </source>
</reference>
<organism evidence="2">
    <name type="scientific">uncultured Rubrobacteraceae bacterium</name>
    <dbReference type="NCBI Taxonomy" id="349277"/>
    <lineage>
        <taxon>Bacteria</taxon>
        <taxon>Bacillati</taxon>
        <taxon>Actinomycetota</taxon>
        <taxon>Rubrobacteria</taxon>
        <taxon>Rubrobacterales</taxon>
        <taxon>Rubrobacteraceae</taxon>
        <taxon>environmental samples</taxon>
    </lineage>
</organism>
<keyword evidence="1" id="KW-0472">Membrane</keyword>
<accession>A0A6J4QJV6</accession>
<name>A0A6J4QJV6_9ACTN</name>